<proteinExistence type="predicted"/>
<dbReference type="GeneID" id="85362211"/>
<evidence type="ECO:0000313" key="2">
    <source>
        <dbReference type="Proteomes" id="UP001175211"/>
    </source>
</evidence>
<keyword evidence="2" id="KW-1185">Reference proteome</keyword>
<dbReference type="RefSeq" id="XP_060322268.1">
    <property type="nucleotide sequence ID" value="XM_060478663.1"/>
</dbReference>
<organism evidence="1 2">
    <name type="scientific">Armillaria tabescens</name>
    <name type="common">Ringless honey mushroom</name>
    <name type="synonym">Agaricus tabescens</name>
    <dbReference type="NCBI Taxonomy" id="1929756"/>
    <lineage>
        <taxon>Eukaryota</taxon>
        <taxon>Fungi</taxon>
        <taxon>Dikarya</taxon>
        <taxon>Basidiomycota</taxon>
        <taxon>Agaricomycotina</taxon>
        <taxon>Agaricomycetes</taxon>
        <taxon>Agaricomycetidae</taxon>
        <taxon>Agaricales</taxon>
        <taxon>Marasmiineae</taxon>
        <taxon>Physalacriaceae</taxon>
        <taxon>Desarmillaria</taxon>
    </lineage>
</organism>
<evidence type="ECO:0000313" key="1">
    <source>
        <dbReference type="EMBL" id="KAK0436346.1"/>
    </source>
</evidence>
<accession>A0AA39J6W0</accession>
<dbReference type="EMBL" id="JAUEPS010000127">
    <property type="protein sequence ID" value="KAK0436346.1"/>
    <property type="molecule type" value="Genomic_DNA"/>
</dbReference>
<sequence length="108" mass="11567">MLDDDGQWPPEGISLREVTLSAFAETGQPESSIIVPKQRAYTGSAPVISSRLADTPCAILGIQGLLDQLNTTLGTSHTLDTPSLSSLLEDCITNDYDFGTAYGRLRPI</sequence>
<protein>
    <submittedName>
        <fullName evidence="1">Uncharacterized protein</fullName>
    </submittedName>
</protein>
<comment type="caution">
    <text evidence="1">The sequence shown here is derived from an EMBL/GenBank/DDBJ whole genome shotgun (WGS) entry which is preliminary data.</text>
</comment>
<reference evidence="1" key="1">
    <citation type="submission" date="2023-06" db="EMBL/GenBank/DDBJ databases">
        <authorList>
            <consortium name="Lawrence Berkeley National Laboratory"/>
            <person name="Ahrendt S."/>
            <person name="Sahu N."/>
            <person name="Indic B."/>
            <person name="Wong-Bajracharya J."/>
            <person name="Merenyi Z."/>
            <person name="Ke H.-M."/>
            <person name="Monk M."/>
            <person name="Kocsube S."/>
            <person name="Drula E."/>
            <person name="Lipzen A."/>
            <person name="Balint B."/>
            <person name="Henrissat B."/>
            <person name="Andreopoulos B."/>
            <person name="Martin F.M."/>
            <person name="Harder C.B."/>
            <person name="Rigling D."/>
            <person name="Ford K.L."/>
            <person name="Foster G.D."/>
            <person name="Pangilinan J."/>
            <person name="Papanicolaou A."/>
            <person name="Barry K."/>
            <person name="LaButti K."/>
            <person name="Viragh M."/>
            <person name="Koriabine M."/>
            <person name="Yan M."/>
            <person name="Riley R."/>
            <person name="Champramary S."/>
            <person name="Plett K.L."/>
            <person name="Tsai I.J."/>
            <person name="Slot J."/>
            <person name="Sipos G."/>
            <person name="Plett J."/>
            <person name="Nagy L.G."/>
            <person name="Grigoriev I.V."/>
        </authorList>
    </citation>
    <scope>NUCLEOTIDE SEQUENCE</scope>
    <source>
        <strain evidence="1">CCBAS 213</strain>
    </source>
</reference>
<dbReference type="AlphaFoldDB" id="A0AA39J6W0"/>
<name>A0AA39J6W0_ARMTA</name>
<gene>
    <name evidence="1" type="ORF">EV420DRAFT_1652553</name>
</gene>
<dbReference type="Proteomes" id="UP001175211">
    <property type="component" value="Unassembled WGS sequence"/>
</dbReference>